<dbReference type="RefSeq" id="WP_237252839.1">
    <property type="nucleotide sequence ID" value="NZ_JAKJXE010000003.1"/>
</dbReference>
<evidence type="ECO:0000313" key="2">
    <source>
        <dbReference type="Proteomes" id="UP001162905"/>
    </source>
</evidence>
<sequence length="359" mass="40828">MLFGYPVAVTAENWLHDCLIVAVKRVHELVTAGKRMPSWPRLFPEAYRDRLSGRKGLEKRLKAYTTAIKTLNAAERQSVLEAVEAQNKISDLLIRRCDCEELANLPERIREPAKDLFTFAFGLLTDYEIRQRQYLALCNSIPARVCPFCGCEGLDAPGAPQEDLDHYIPRSKYPFAAANLRNLAPMGGRCNASYKHIQDPLRANDGRRRAACDPYHTAGVGISLSNSVVDEMTPGPIVSDWVIEFLPTNEAIETWDEIFHIKERWTRDVLDERTFNQWLGDFRNYCFTATLQITGDDDVLRAVSRYEEYLTGCGFSDRAFLKAAVFRFLLRRCSVGCQRLLPMLRDLTGAPQPRILIGF</sequence>
<keyword evidence="2" id="KW-1185">Reference proteome</keyword>
<protein>
    <recommendedName>
        <fullName evidence="3">HNH endonuclease</fullName>
    </recommendedName>
</protein>
<reference evidence="1" key="1">
    <citation type="submission" date="2022-01" db="EMBL/GenBank/DDBJ databases">
        <title>Pseudomonas sp. nov. isolated from Antarctic regolith.</title>
        <authorList>
            <person name="Novakova D."/>
            <person name="Sedlar K."/>
        </authorList>
    </citation>
    <scope>NUCLEOTIDE SEQUENCE</scope>
    <source>
        <strain evidence="1">P2647</strain>
    </source>
</reference>
<name>A0ABS9I6X3_9PSED</name>
<dbReference type="Proteomes" id="UP001162905">
    <property type="component" value="Unassembled WGS sequence"/>
</dbReference>
<gene>
    <name evidence="1" type="ORF">L4G47_13965</name>
</gene>
<evidence type="ECO:0000313" key="1">
    <source>
        <dbReference type="EMBL" id="MCF7543325.1"/>
    </source>
</evidence>
<accession>A0ABS9I6X3</accession>
<evidence type="ECO:0008006" key="3">
    <source>
        <dbReference type="Google" id="ProtNLM"/>
    </source>
</evidence>
<organism evidence="1 2">
    <name type="scientific">Pseudomonas petrae</name>
    <dbReference type="NCBI Taxonomy" id="2912190"/>
    <lineage>
        <taxon>Bacteria</taxon>
        <taxon>Pseudomonadati</taxon>
        <taxon>Pseudomonadota</taxon>
        <taxon>Gammaproteobacteria</taxon>
        <taxon>Pseudomonadales</taxon>
        <taxon>Pseudomonadaceae</taxon>
        <taxon>Pseudomonas</taxon>
    </lineage>
</organism>
<comment type="caution">
    <text evidence="1">The sequence shown here is derived from an EMBL/GenBank/DDBJ whole genome shotgun (WGS) entry which is preliminary data.</text>
</comment>
<dbReference type="EMBL" id="JAKJXH010000013">
    <property type="protein sequence ID" value="MCF7543325.1"/>
    <property type="molecule type" value="Genomic_DNA"/>
</dbReference>
<proteinExistence type="predicted"/>